<dbReference type="EC" id="5.3.1.1" evidence="8"/>
<dbReference type="GO" id="GO:0004807">
    <property type="term" value="F:triose-phosphate isomerase activity"/>
    <property type="evidence" value="ECO:0007669"/>
    <property type="project" value="UniProtKB-EC"/>
</dbReference>
<keyword evidence="5" id="KW-0963">Cytoplasm</keyword>
<proteinExistence type="inferred from homology"/>
<dbReference type="InterPro" id="IPR020861">
    <property type="entry name" value="Triosephosphate_isomerase_AS"/>
</dbReference>
<dbReference type="FunFam" id="3.20.20.70:FF:000016">
    <property type="entry name" value="Triosephosphate isomerase"/>
    <property type="match status" value="1"/>
</dbReference>
<evidence type="ECO:0000256" key="8">
    <source>
        <dbReference type="RuleBase" id="RU363013"/>
    </source>
</evidence>
<reference evidence="9" key="1">
    <citation type="submission" date="2023-03" db="EMBL/GenBank/DDBJ databases">
        <authorList>
            <person name="Steffen K."/>
            <person name="Cardenas P."/>
        </authorList>
    </citation>
    <scope>NUCLEOTIDE SEQUENCE</scope>
</reference>
<dbReference type="InterPro" id="IPR013785">
    <property type="entry name" value="Aldolase_TIM"/>
</dbReference>
<dbReference type="GO" id="GO:0006094">
    <property type="term" value="P:gluconeogenesis"/>
    <property type="evidence" value="ECO:0007669"/>
    <property type="project" value="UniProtKB-KW"/>
</dbReference>
<gene>
    <name evidence="9" type="ORF">GBAR_LOCUS3711</name>
</gene>
<comment type="similarity">
    <text evidence="2 8">Belongs to the triosephosphate isomerase family.</text>
</comment>
<evidence type="ECO:0000256" key="1">
    <source>
        <dbReference type="ARBA" id="ARBA00004680"/>
    </source>
</evidence>
<evidence type="ECO:0000256" key="6">
    <source>
        <dbReference type="ARBA" id="ARBA00023152"/>
    </source>
</evidence>
<dbReference type="PANTHER" id="PTHR21139">
    <property type="entry name" value="TRIOSEPHOSPHATE ISOMERASE"/>
    <property type="match status" value="1"/>
</dbReference>
<dbReference type="Proteomes" id="UP001174909">
    <property type="component" value="Unassembled WGS sequence"/>
</dbReference>
<dbReference type="InterPro" id="IPR000652">
    <property type="entry name" value="Triosephosphate_isomerase"/>
</dbReference>
<evidence type="ECO:0000256" key="7">
    <source>
        <dbReference type="ARBA" id="ARBA00023235"/>
    </source>
</evidence>
<dbReference type="Gene3D" id="3.20.20.70">
    <property type="entry name" value="Aldolase class I"/>
    <property type="match status" value="1"/>
</dbReference>
<organism evidence="9 10">
    <name type="scientific">Geodia barretti</name>
    <name type="common">Barrett's horny sponge</name>
    <dbReference type="NCBI Taxonomy" id="519541"/>
    <lineage>
        <taxon>Eukaryota</taxon>
        <taxon>Metazoa</taxon>
        <taxon>Porifera</taxon>
        <taxon>Demospongiae</taxon>
        <taxon>Heteroscleromorpha</taxon>
        <taxon>Tetractinellida</taxon>
        <taxon>Astrophorina</taxon>
        <taxon>Geodiidae</taxon>
        <taxon>Geodia</taxon>
    </lineage>
</organism>
<comment type="pathway">
    <text evidence="8">Carbohydrate biosynthesis; gluconeogenesis.</text>
</comment>
<dbReference type="EMBL" id="CASHTH010000528">
    <property type="protein sequence ID" value="CAI8003644.1"/>
    <property type="molecule type" value="Genomic_DNA"/>
</dbReference>
<dbReference type="SUPFAM" id="SSF51351">
    <property type="entry name" value="Triosephosphate isomerase (TIM)"/>
    <property type="match status" value="1"/>
</dbReference>
<dbReference type="GO" id="GO:0019563">
    <property type="term" value="P:glycerol catabolic process"/>
    <property type="evidence" value="ECO:0007669"/>
    <property type="project" value="TreeGrafter"/>
</dbReference>
<evidence type="ECO:0000313" key="9">
    <source>
        <dbReference type="EMBL" id="CAI8003644.1"/>
    </source>
</evidence>
<keyword evidence="7 8" id="KW-0413">Isomerase</keyword>
<keyword evidence="6 8" id="KW-0324">Glycolysis</keyword>
<evidence type="ECO:0000256" key="5">
    <source>
        <dbReference type="ARBA" id="ARBA00022490"/>
    </source>
</evidence>
<comment type="catalytic activity">
    <reaction evidence="8">
        <text>D-glyceraldehyde 3-phosphate = dihydroxyacetone phosphate</text>
        <dbReference type="Rhea" id="RHEA:18585"/>
        <dbReference type="ChEBI" id="CHEBI:57642"/>
        <dbReference type="ChEBI" id="CHEBI:59776"/>
        <dbReference type="EC" id="5.3.1.1"/>
    </reaction>
</comment>
<keyword evidence="10" id="KW-1185">Reference proteome</keyword>
<protein>
    <recommendedName>
        <fullName evidence="8">Triosephosphate isomerase</fullName>
        <ecNumber evidence="8">5.3.1.1</ecNumber>
    </recommendedName>
</protein>
<dbReference type="AlphaFoldDB" id="A0AA35R5H5"/>
<dbReference type="NCBIfam" id="TIGR00419">
    <property type="entry name" value="tim"/>
    <property type="match status" value="1"/>
</dbReference>
<dbReference type="PROSITE" id="PS00171">
    <property type="entry name" value="TIM_1"/>
    <property type="match status" value="1"/>
</dbReference>
<evidence type="ECO:0000313" key="10">
    <source>
        <dbReference type="Proteomes" id="UP001174909"/>
    </source>
</evidence>
<dbReference type="CDD" id="cd00311">
    <property type="entry name" value="TIM"/>
    <property type="match status" value="1"/>
</dbReference>
<comment type="caution">
    <text evidence="9">The sequence shown here is derived from an EMBL/GenBank/DDBJ whole genome shotgun (WGS) entry which is preliminary data.</text>
</comment>
<sequence length="255" mass="25325">MTVPTPIVAGNWKMNTDIAGGTALAAAIAAGVGAIVGVDLVVCPPFVSLAAVRDAVAGSGVSVGAQNMHADGNGAFTGEIAPPMLVGLCEYVIIGHSERRQFFGETDDSVGRKVAAAVAHELRPIVCVGETLSERESGNAAEVIRWQVTSALAELDAGDADGLVIAYEPVWAIGTGRAATPEIADQIMGGAIRSTMAAVLGLDVAAAVPLLYGGSVNAANAAEFAAVENVNGALVGGASLDAGSFLAVAVAFAGA</sequence>
<dbReference type="Pfam" id="PF00121">
    <property type="entry name" value="TIM"/>
    <property type="match status" value="1"/>
</dbReference>
<dbReference type="PANTHER" id="PTHR21139:SF42">
    <property type="entry name" value="TRIOSEPHOSPHATE ISOMERASE"/>
    <property type="match status" value="1"/>
</dbReference>
<dbReference type="GO" id="GO:0005829">
    <property type="term" value="C:cytosol"/>
    <property type="evidence" value="ECO:0007669"/>
    <property type="project" value="TreeGrafter"/>
</dbReference>
<dbReference type="InterPro" id="IPR035990">
    <property type="entry name" value="TIM_sf"/>
</dbReference>
<keyword evidence="4 8" id="KW-0312">Gluconeogenesis</keyword>
<evidence type="ECO:0000256" key="4">
    <source>
        <dbReference type="ARBA" id="ARBA00022432"/>
    </source>
</evidence>
<dbReference type="PROSITE" id="PS51440">
    <property type="entry name" value="TIM_2"/>
    <property type="match status" value="1"/>
</dbReference>
<dbReference type="GO" id="GO:0046166">
    <property type="term" value="P:glyceraldehyde-3-phosphate biosynthetic process"/>
    <property type="evidence" value="ECO:0007669"/>
    <property type="project" value="TreeGrafter"/>
</dbReference>
<evidence type="ECO:0000256" key="2">
    <source>
        <dbReference type="ARBA" id="ARBA00007422"/>
    </source>
</evidence>
<evidence type="ECO:0000256" key="3">
    <source>
        <dbReference type="ARBA" id="ARBA00011738"/>
    </source>
</evidence>
<dbReference type="HAMAP" id="MF_00147_B">
    <property type="entry name" value="TIM_B"/>
    <property type="match status" value="1"/>
</dbReference>
<accession>A0AA35R5H5</accession>
<name>A0AA35R5H5_GEOBA</name>
<dbReference type="GO" id="GO:0006096">
    <property type="term" value="P:glycolytic process"/>
    <property type="evidence" value="ECO:0007669"/>
    <property type="project" value="UniProtKB-KW"/>
</dbReference>
<comment type="pathway">
    <text evidence="1 8">Carbohydrate degradation; glycolysis; D-glyceraldehyde 3-phosphate from glycerone phosphate: step 1/1.</text>
</comment>
<dbReference type="InterPro" id="IPR022896">
    <property type="entry name" value="TrioseP_Isoase_bac/euk"/>
</dbReference>
<comment type="subunit">
    <text evidence="3">Homodimer.</text>
</comment>